<dbReference type="PIRSF" id="PIRSF009467">
    <property type="entry name" value="Ureas_acces_UreF"/>
    <property type="match status" value="1"/>
</dbReference>
<keyword evidence="2 3" id="KW-0143">Chaperone</keyword>
<organism evidence="4 5">
    <name type="scientific">Xaviernesmea oryzae</name>
    <dbReference type="NCBI Taxonomy" id="464029"/>
    <lineage>
        <taxon>Bacteria</taxon>
        <taxon>Pseudomonadati</taxon>
        <taxon>Pseudomonadota</taxon>
        <taxon>Alphaproteobacteria</taxon>
        <taxon>Hyphomicrobiales</taxon>
        <taxon>Rhizobiaceae</taxon>
        <taxon>Rhizobium/Agrobacterium group</taxon>
        <taxon>Xaviernesmea</taxon>
    </lineage>
</organism>
<dbReference type="AlphaFoldDB" id="A0A1Q9B305"/>
<comment type="similarity">
    <text evidence="3">Belongs to the UreF family.</text>
</comment>
<evidence type="ECO:0000256" key="2">
    <source>
        <dbReference type="ARBA" id="ARBA00023186"/>
    </source>
</evidence>
<dbReference type="InterPro" id="IPR002639">
    <property type="entry name" value="UreF"/>
</dbReference>
<proteinExistence type="inferred from homology"/>
<reference evidence="4 5" key="1">
    <citation type="submission" date="2016-09" db="EMBL/GenBank/DDBJ databases">
        <title>Rhizobium sp. nov., a novel species isolated from the rice rhizosphere.</title>
        <authorList>
            <person name="Zhao J."/>
            <person name="Zhang X."/>
        </authorList>
    </citation>
    <scope>NUCLEOTIDE SEQUENCE [LARGE SCALE GENOMIC DNA]</scope>
    <source>
        <strain evidence="4 5">1.7048</strain>
    </source>
</reference>
<evidence type="ECO:0000256" key="3">
    <source>
        <dbReference type="HAMAP-Rule" id="MF_01385"/>
    </source>
</evidence>
<dbReference type="Pfam" id="PF01730">
    <property type="entry name" value="UreF"/>
    <property type="match status" value="1"/>
</dbReference>
<dbReference type="Proteomes" id="UP000186364">
    <property type="component" value="Unassembled WGS sequence"/>
</dbReference>
<gene>
    <name evidence="3" type="primary">ureF</name>
    <name evidence="4" type="ORF">BJF93_23565</name>
</gene>
<evidence type="ECO:0000313" key="4">
    <source>
        <dbReference type="EMBL" id="OLP62400.1"/>
    </source>
</evidence>
<keyword evidence="1 3" id="KW-0996">Nickel insertion</keyword>
<evidence type="ECO:0000313" key="5">
    <source>
        <dbReference type="Proteomes" id="UP000186364"/>
    </source>
</evidence>
<keyword evidence="3" id="KW-0963">Cytoplasm</keyword>
<name>A0A1Q9B305_9HYPH</name>
<dbReference type="HAMAP" id="MF_01385">
    <property type="entry name" value="UreF"/>
    <property type="match status" value="1"/>
</dbReference>
<comment type="subunit">
    <text evidence="3">UreD, UreF and UreG form a complex that acts as a GTP-hydrolysis-dependent molecular chaperone, activating the urease apoprotein by helping to assemble the nickel containing metallocenter of UreC. The UreE protein probably delivers the nickel.</text>
</comment>
<dbReference type="PANTHER" id="PTHR33620">
    <property type="entry name" value="UREASE ACCESSORY PROTEIN F"/>
    <property type="match status" value="1"/>
</dbReference>
<comment type="function">
    <text evidence="3">Required for maturation of urease via the functional incorporation of the urease nickel metallocenter.</text>
</comment>
<evidence type="ECO:0000256" key="1">
    <source>
        <dbReference type="ARBA" id="ARBA00022988"/>
    </source>
</evidence>
<dbReference type="InterPro" id="IPR038277">
    <property type="entry name" value="UreF_sf"/>
</dbReference>
<comment type="subcellular location">
    <subcellularLocation>
        <location evidence="3">Cytoplasm</location>
    </subcellularLocation>
</comment>
<dbReference type="GO" id="GO:0005737">
    <property type="term" value="C:cytoplasm"/>
    <property type="evidence" value="ECO:0007669"/>
    <property type="project" value="UniProtKB-SubCell"/>
</dbReference>
<dbReference type="Gene3D" id="1.10.4190.10">
    <property type="entry name" value="Urease accessory protein UreF"/>
    <property type="match status" value="1"/>
</dbReference>
<accession>A0A1Q9B305</accession>
<sequence>MAEASQPGSASATTALLRLMTWLSPAFPVGAFSYSSGLEQAISSGMPQDGEALFDWLQALLLHGSLWNDAVLLAEAHRCIDRPEPLADVAALAEALAGGRERHQETMLQGSAFLAAASAWPHPVLSMLEQGAAYPVAVGAVAGAHGIGCMAAVAAYLQAALANQTSVAIRCGLIGQVQAVGLLARLEALVENTAARASDSSLEALGTATLLAEIATLAHETLPSRLFRS</sequence>
<keyword evidence="5" id="KW-1185">Reference proteome</keyword>
<dbReference type="EMBL" id="MKIP01000026">
    <property type="protein sequence ID" value="OLP62400.1"/>
    <property type="molecule type" value="Genomic_DNA"/>
</dbReference>
<dbReference type="PANTHER" id="PTHR33620:SF1">
    <property type="entry name" value="UREASE ACCESSORY PROTEIN F"/>
    <property type="match status" value="1"/>
</dbReference>
<protein>
    <recommendedName>
        <fullName evidence="3">Urease accessory protein UreF</fullName>
    </recommendedName>
</protein>
<comment type="caution">
    <text evidence="4">The sequence shown here is derived from an EMBL/GenBank/DDBJ whole genome shotgun (WGS) entry which is preliminary data.</text>
</comment>
<dbReference type="GO" id="GO:0016151">
    <property type="term" value="F:nickel cation binding"/>
    <property type="evidence" value="ECO:0007669"/>
    <property type="project" value="UniProtKB-UniRule"/>
</dbReference>